<evidence type="ECO:0000313" key="2">
    <source>
        <dbReference type="EMBL" id="MPD01456.1"/>
    </source>
</evidence>
<reference evidence="2 3" key="1">
    <citation type="submission" date="2019-05" db="EMBL/GenBank/DDBJ databases">
        <title>Another draft genome of Portunus trituberculatus and its Hox gene families provides insights of decapod evolution.</title>
        <authorList>
            <person name="Jeong J.-H."/>
            <person name="Song I."/>
            <person name="Kim S."/>
            <person name="Choi T."/>
            <person name="Kim D."/>
            <person name="Ryu S."/>
            <person name="Kim W."/>
        </authorList>
    </citation>
    <scope>NUCLEOTIDE SEQUENCE [LARGE SCALE GENOMIC DNA]</scope>
    <source>
        <tissue evidence="2">Muscle</tissue>
    </source>
</reference>
<sequence length="73" mass="8340">MRTNRFKKKAIHDAECLSTAELRPLPPKASHPGHPTIQHTTAPIGRSLQRVALLVHWQPTQELFSLAPHWQPY</sequence>
<dbReference type="AlphaFoldDB" id="A0A5B7K3F1"/>
<evidence type="ECO:0000256" key="1">
    <source>
        <dbReference type="SAM" id="MobiDB-lite"/>
    </source>
</evidence>
<dbReference type="EMBL" id="VSRR010127191">
    <property type="protein sequence ID" value="MPD01456.1"/>
    <property type="molecule type" value="Genomic_DNA"/>
</dbReference>
<proteinExistence type="predicted"/>
<comment type="caution">
    <text evidence="2">The sequence shown here is derived from an EMBL/GenBank/DDBJ whole genome shotgun (WGS) entry which is preliminary data.</text>
</comment>
<dbReference type="Proteomes" id="UP000324222">
    <property type="component" value="Unassembled WGS sequence"/>
</dbReference>
<feature type="region of interest" description="Disordered" evidence="1">
    <location>
        <begin position="17"/>
        <end position="42"/>
    </location>
</feature>
<protein>
    <submittedName>
        <fullName evidence="2">Uncharacterized protein</fullName>
    </submittedName>
</protein>
<organism evidence="2 3">
    <name type="scientific">Portunus trituberculatus</name>
    <name type="common">Swimming crab</name>
    <name type="synonym">Neptunus trituberculatus</name>
    <dbReference type="NCBI Taxonomy" id="210409"/>
    <lineage>
        <taxon>Eukaryota</taxon>
        <taxon>Metazoa</taxon>
        <taxon>Ecdysozoa</taxon>
        <taxon>Arthropoda</taxon>
        <taxon>Crustacea</taxon>
        <taxon>Multicrustacea</taxon>
        <taxon>Malacostraca</taxon>
        <taxon>Eumalacostraca</taxon>
        <taxon>Eucarida</taxon>
        <taxon>Decapoda</taxon>
        <taxon>Pleocyemata</taxon>
        <taxon>Brachyura</taxon>
        <taxon>Eubrachyura</taxon>
        <taxon>Portunoidea</taxon>
        <taxon>Portunidae</taxon>
        <taxon>Portuninae</taxon>
        <taxon>Portunus</taxon>
    </lineage>
</organism>
<gene>
    <name evidence="2" type="ORF">E2C01_096985</name>
</gene>
<evidence type="ECO:0000313" key="3">
    <source>
        <dbReference type="Proteomes" id="UP000324222"/>
    </source>
</evidence>
<keyword evidence="3" id="KW-1185">Reference proteome</keyword>
<accession>A0A5B7K3F1</accession>
<name>A0A5B7K3F1_PORTR</name>